<keyword evidence="7" id="KW-1185">Reference proteome</keyword>
<evidence type="ECO:0000259" key="5">
    <source>
        <dbReference type="Pfam" id="PF02826"/>
    </source>
</evidence>
<dbReference type="InterPro" id="IPR006139">
    <property type="entry name" value="D-isomer_2_OHA_DH_cat_dom"/>
</dbReference>
<evidence type="ECO:0000313" key="7">
    <source>
        <dbReference type="Proteomes" id="UP000070255"/>
    </source>
</evidence>
<dbReference type="EMBL" id="LNJQ01000001">
    <property type="protein sequence ID" value="KWZ42064.1"/>
    <property type="molecule type" value="Genomic_DNA"/>
</dbReference>
<evidence type="ECO:0000256" key="1">
    <source>
        <dbReference type="ARBA" id="ARBA00023002"/>
    </source>
</evidence>
<dbReference type="Gene3D" id="3.40.50.720">
    <property type="entry name" value="NAD(P)-binding Rossmann-like Domain"/>
    <property type="match status" value="2"/>
</dbReference>
<dbReference type="Pfam" id="PF00389">
    <property type="entry name" value="2-Hacid_dh"/>
    <property type="match status" value="1"/>
</dbReference>
<comment type="caution">
    <text evidence="6">The sequence shown here is derived from an EMBL/GenBank/DDBJ whole genome shotgun (WGS) entry which is preliminary data.</text>
</comment>
<keyword evidence="2" id="KW-0520">NAD</keyword>
<dbReference type="PANTHER" id="PTHR10996">
    <property type="entry name" value="2-HYDROXYACID DEHYDROGENASE-RELATED"/>
    <property type="match status" value="1"/>
</dbReference>
<sequence>MRPRTMKAAPPPGILATVCTPDVTLDAVRREFPVAGPVDLSAPRADLRGAEHANVLLTVGRIGASRDAMARLPNLSMICCCGSGFEGVDLPAARDRGIVVAHCPDANASAVAEFAICLLSACVRQLPALHRFVADGNWRVARPIPFPRGRGIAGARVGIVGLGAIGRRIAARLVAMEAQVGYTALRAKPESGLTFFSTALDLAHWADHLVVACRADEHNRGLVGRDVIGAIGPAGALVNIARGSLVDEAALAGALAERRLGWAGLDVFADEPNVGEALRRLPNVILTPHVAAETLEAQQAVARMALENVRSHVAGMPVPYPVRPGAERSPN</sequence>
<evidence type="ECO:0000313" key="6">
    <source>
        <dbReference type="EMBL" id="KWZ42064.1"/>
    </source>
</evidence>
<proteinExistence type="inferred from homology"/>
<dbReference type="InterPro" id="IPR050223">
    <property type="entry name" value="D-isomer_2-hydroxyacid_DH"/>
</dbReference>
<evidence type="ECO:0000259" key="4">
    <source>
        <dbReference type="Pfam" id="PF00389"/>
    </source>
</evidence>
<dbReference type="InterPro" id="IPR036291">
    <property type="entry name" value="NAD(P)-bd_dom_sf"/>
</dbReference>
<accession>A0ABR5TAN8</accession>
<feature type="domain" description="D-isomer specific 2-hydroxyacid dehydrogenase catalytic" evidence="4">
    <location>
        <begin position="49"/>
        <end position="322"/>
    </location>
</feature>
<keyword evidence="1 3" id="KW-0560">Oxidoreductase</keyword>
<name>A0ABR5TAN8_9BURK</name>
<dbReference type="PANTHER" id="PTHR10996:SF178">
    <property type="entry name" value="2-HYDROXYACID DEHYDROGENASE YGL185C-RELATED"/>
    <property type="match status" value="1"/>
</dbReference>
<dbReference type="Pfam" id="PF02826">
    <property type="entry name" value="2-Hacid_dh_C"/>
    <property type="match status" value="1"/>
</dbReference>
<dbReference type="Proteomes" id="UP000070255">
    <property type="component" value="Unassembled WGS sequence"/>
</dbReference>
<protein>
    <submittedName>
        <fullName evidence="6">Hydroxyacid dehydrogenase</fullName>
    </submittedName>
</protein>
<dbReference type="SUPFAM" id="SSF51735">
    <property type="entry name" value="NAD(P)-binding Rossmann-fold domains"/>
    <property type="match status" value="1"/>
</dbReference>
<dbReference type="SUPFAM" id="SSF52283">
    <property type="entry name" value="Formate/glycerate dehydrogenase catalytic domain-like"/>
    <property type="match status" value="1"/>
</dbReference>
<gene>
    <name evidence="6" type="ORF">WS72_03660</name>
</gene>
<evidence type="ECO:0000256" key="3">
    <source>
        <dbReference type="RuleBase" id="RU003719"/>
    </source>
</evidence>
<dbReference type="InterPro" id="IPR006140">
    <property type="entry name" value="D-isomer_DH_NAD-bd"/>
</dbReference>
<comment type="similarity">
    <text evidence="3">Belongs to the D-isomer specific 2-hydroxyacid dehydrogenase family.</text>
</comment>
<reference evidence="6 7" key="1">
    <citation type="submission" date="2015-11" db="EMBL/GenBank/DDBJ databases">
        <authorList>
            <person name="Sahl J."/>
            <person name="Wagner D."/>
            <person name="Keim P."/>
        </authorList>
    </citation>
    <scope>NUCLEOTIDE SEQUENCE [LARGE SCALE GENOMIC DNA]</scope>
    <source>
        <strain evidence="6 7">BDU18</strain>
    </source>
</reference>
<feature type="domain" description="D-isomer specific 2-hydroxyacid dehydrogenase NAD-binding" evidence="5">
    <location>
        <begin position="118"/>
        <end position="291"/>
    </location>
</feature>
<organism evidence="6 7">
    <name type="scientific">Burkholderia savannae</name>
    <dbReference type="NCBI Taxonomy" id="1637837"/>
    <lineage>
        <taxon>Bacteria</taxon>
        <taxon>Pseudomonadati</taxon>
        <taxon>Pseudomonadota</taxon>
        <taxon>Betaproteobacteria</taxon>
        <taxon>Burkholderiales</taxon>
        <taxon>Burkholderiaceae</taxon>
        <taxon>Burkholderia</taxon>
        <taxon>pseudomallei group</taxon>
    </lineage>
</organism>
<evidence type="ECO:0000256" key="2">
    <source>
        <dbReference type="ARBA" id="ARBA00023027"/>
    </source>
</evidence>